<dbReference type="InterPro" id="IPR036890">
    <property type="entry name" value="HATPase_C_sf"/>
</dbReference>
<dbReference type="InterPro" id="IPR000700">
    <property type="entry name" value="PAS-assoc_C"/>
</dbReference>
<comment type="catalytic activity">
    <reaction evidence="1">
        <text>ATP + protein L-histidine = ADP + protein N-phospho-L-histidine.</text>
        <dbReference type="EC" id="2.7.13.3"/>
    </reaction>
</comment>
<dbReference type="EMBL" id="JAALLT010000004">
    <property type="protein sequence ID" value="NGP77966.1"/>
    <property type="molecule type" value="Genomic_DNA"/>
</dbReference>
<reference evidence="13 14" key="1">
    <citation type="submission" date="2020-02" db="EMBL/GenBank/DDBJ databases">
        <title>Balneolaceae bacterium YR4-1, complete genome.</title>
        <authorList>
            <person name="Li Y."/>
            <person name="Wu S."/>
        </authorList>
    </citation>
    <scope>NUCLEOTIDE SEQUENCE [LARGE SCALE GENOMIC DNA]</scope>
    <source>
        <strain evidence="13 14">YR4-1</strain>
    </source>
</reference>
<dbReference type="InterPro" id="IPR003594">
    <property type="entry name" value="HATPase_dom"/>
</dbReference>
<dbReference type="GO" id="GO:0006355">
    <property type="term" value="P:regulation of DNA-templated transcription"/>
    <property type="evidence" value="ECO:0007669"/>
    <property type="project" value="InterPro"/>
</dbReference>
<dbReference type="Pfam" id="PF08447">
    <property type="entry name" value="PAS_3"/>
    <property type="match status" value="1"/>
</dbReference>
<keyword evidence="3" id="KW-0597">Phosphoprotein</keyword>
<name>A0A6M1T1I2_9BACT</name>
<evidence type="ECO:0000259" key="10">
    <source>
        <dbReference type="PROSITE" id="PS50109"/>
    </source>
</evidence>
<dbReference type="InterPro" id="IPR035965">
    <property type="entry name" value="PAS-like_dom_sf"/>
</dbReference>
<evidence type="ECO:0000259" key="11">
    <source>
        <dbReference type="PROSITE" id="PS50112"/>
    </source>
</evidence>
<evidence type="ECO:0000313" key="13">
    <source>
        <dbReference type="EMBL" id="NGP77966.1"/>
    </source>
</evidence>
<evidence type="ECO:0000256" key="7">
    <source>
        <dbReference type="ARBA" id="ARBA00022840"/>
    </source>
</evidence>
<dbReference type="InterPro" id="IPR013767">
    <property type="entry name" value="PAS_fold"/>
</dbReference>
<evidence type="ECO:0000256" key="5">
    <source>
        <dbReference type="ARBA" id="ARBA00022741"/>
    </source>
</evidence>
<dbReference type="RefSeq" id="WP_165143658.1">
    <property type="nucleotide sequence ID" value="NZ_JAALLT010000004.1"/>
</dbReference>
<evidence type="ECO:0000256" key="6">
    <source>
        <dbReference type="ARBA" id="ARBA00022777"/>
    </source>
</evidence>
<dbReference type="SMART" id="SM00387">
    <property type="entry name" value="HATPase_c"/>
    <property type="match status" value="1"/>
</dbReference>
<dbReference type="InterPro" id="IPR005467">
    <property type="entry name" value="His_kinase_dom"/>
</dbReference>
<dbReference type="PROSITE" id="PS50109">
    <property type="entry name" value="HIS_KIN"/>
    <property type="match status" value="1"/>
</dbReference>
<evidence type="ECO:0000256" key="8">
    <source>
        <dbReference type="ARBA" id="ARBA00023026"/>
    </source>
</evidence>
<feature type="domain" description="PAS" evidence="11">
    <location>
        <begin position="24"/>
        <end position="78"/>
    </location>
</feature>
<dbReference type="Gene3D" id="3.30.450.20">
    <property type="entry name" value="PAS domain"/>
    <property type="match status" value="3"/>
</dbReference>
<keyword evidence="5" id="KW-0547">Nucleotide-binding</keyword>
<dbReference type="SMART" id="SM00086">
    <property type="entry name" value="PAC"/>
    <property type="match status" value="3"/>
</dbReference>
<evidence type="ECO:0000256" key="1">
    <source>
        <dbReference type="ARBA" id="ARBA00000085"/>
    </source>
</evidence>
<feature type="domain" description="PAS" evidence="11">
    <location>
        <begin position="307"/>
        <end position="361"/>
    </location>
</feature>
<dbReference type="InterPro" id="IPR013655">
    <property type="entry name" value="PAS_fold_3"/>
</dbReference>
<dbReference type="Pfam" id="PF07568">
    <property type="entry name" value="HisKA_2"/>
    <property type="match status" value="1"/>
</dbReference>
<keyword evidence="14" id="KW-1185">Reference proteome</keyword>
<dbReference type="PANTHER" id="PTHR41523:SF8">
    <property type="entry name" value="ETHYLENE RESPONSE SENSOR PROTEIN"/>
    <property type="match status" value="1"/>
</dbReference>
<dbReference type="GO" id="GO:0005524">
    <property type="term" value="F:ATP binding"/>
    <property type="evidence" value="ECO:0007669"/>
    <property type="project" value="UniProtKB-KW"/>
</dbReference>
<dbReference type="CDD" id="cd00130">
    <property type="entry name" value="PAS"/>
    <property type="match status" value="3"/>
</dbReference>
<feature type="domain" description="Histidine kinase" evidence="10">
    <location>
        <begin position="440"/>
        <end position="632"/>
    </location>
</feature>
<evidence type="ECO:0000256" key="2">
    <source>
        <dbReference type="ARBA" id="ARBA00012438"/>
    </source>
</evidence>
<dbReference type="PROSITE" id="PS50112">
    <property type="entry name" value="PAS"/>
    <property type="match status" value="3"/>
</dbReference>
<dbReference type="Gene3D" id="3.30.565.10">
    <property type="entry name" value="Histidine kinase-like ATPase, C-terminal domain"/>
    <property type="match status" value="1"/>
</dbReference>
<comment type="caution">
    <text evidence="13">The sequence shown here is derived from an EMBL/GenBank/DDBJ whole genome shotgun (WGS) entry which is preliminary data.</text>
</comment>
<dbReference type="InterPro" id="IPR011495">
    <property type="entry name" value="Sig_transdc_His_kin_sub2_dim/P"/>
</dbReference>
<dbReference type="Pfam" id="PF00989">
    <property type="entry name" value="PAS"/>
    <property type="match status" value="1"/>
</dbReference>
<dbReference type="GO" id="GO:0004673">
    <property type="term" value="F:protein histidine kinase activity"/>
    <property type="evidence" value="ECO:0007669"/>
    <property type="project" value="UniProtKB-EC"/>
</dbReference>
<organism evidence="13 14">
    <name type="scientific">Halalkalibaculum roseum</name>
    <dbReference type="NCBI Taxonomy" id="2709311"/>
    <lineage>
        <taxon>Bacteria</taxon>
        <taxon>Pseudomonadati</taxon>
        <taxon>Balneolota</taxon>
        <taxon>Balneolia</taxon>
        <taxon>Balneolales</taxon>
        <taxon>Balneolaceae</taxon>
        <taxon>Halalkalibaculum</taxon>
    </lineage>
</organism>
<feature type="coiled-coil region" evidence="9">
    <location>
        <begin position="123"/>
        <end position="189"/>
    </location>
</feature>
<evidence type="ECO:0000256" key="3">
    <source>
        <dbReference type="ARBA" id="ARBA00022553"/>
    </source>
</evidence>
<keyword evidence="4" id="KW-0808">Transferase</keyword>
<feature type="domain" description="PAS" evidence="11">
    <location>
        <begin position="202"/>
        <end position="251"/>
    </location>
</feature>
<dbReference type="SUPFAM" id="SSF55785">
    <property type="entry name" value="PYP-like sensor domain (PAS domain)"/>
    <property type="match status" value="3"/>
</dbReference>
<keyword evidence="6" id="KW-0418">Kinase</keyword>
<dbReference type="InterPro" id="IPR001610">
    <property type="entry name" value="PAC"/>
</dbReference>
<dbReference type="PANTHER" id="PTHR41523">
    <property type="entry name" value="TWO-COMPONENT SYSTEM SENSOR PROTEIN"/>
    <property type="match status" value="1"/>
</dbReference>
<evidence type="ECO:0000256" key="4">
    <source>
        <dbReference type="ARBA" id="ARBA00022679"/>
    </source>
</evidence>
<dbReference type="NCBIfam" id="TIGR00229">
    <property type="entry name" value="sensory_box"/>
    <property type="match status" value="3"/>
</dbReference>
<dbReference type="AlphaFoldDB" id="A0A6M1T1I2"/>
<protein>
    <recommendedName>
        <fullName evidence="2">histidine kinase</fullName>
        <ecNumber evidence="2">2.7.13.3</ecNumber>
    </recommendedName>
</protein>
<gene>
    <name evidence="13" type="ORF">G3570_15055</name>
</gene>
<dbReference type="SUPFAM" id="SSF55874">
    <property type="entry name" value="ATPase domain of HSP90 chaperone/DNA topoisomerase II/histidine kinase"/>
    <property type="match status" value="1"/>
</dbReference>
<dbReference type="Proteomes" id="UP000473278">
    <property type="component" value="Unassembled WGS sequence"/>
</dbReference>
<keyword evidence="8" id="KW-0843">Virulence</keyword>
<feature type="domain" description="PAC" evidence="12">
    <location>
        <begin position="254"/>
        <end position="306"/>
    </location>
</feature>
<sequence>MSSFSYPFKELLATSGIIFYHCSVEENFPLLFISDNVEEILGFTPDEFYQKDSLWMDRLHPDDHDEIIRSFEKLHETNSFVAEFRFLDNNNEYIWLRDEVRMIRTDNGKPESIVGSSINITSRKKAEEELNHLNENLERRIAERTRDLTAANRKLQKQIQYRNKAENKLSRQEEKLRLLQMAVANINDMVIITKVEYQNPLNSKIAFVNRAFEEFTGYELNEVIGKSPTFLHGPDTSTKVLKILESKILSHQPYRTEFLNYKKDGTPYWVELDMSPFPSEDEGFEYWVGINRDVTERKKTEIELEESEHRHRAYTELSFDAIFEIKKDGTITDCNVRACEMFGYPREEMIGMNTRKLMPEEFKDTQPDIISENVTTGSEAWERVYQKRDGTRFTTEINTKMYTQGDEKRIIAYVRDISEQKRNEQMIKTSLKEKETLLAEIHHRVKNNLAIISGLLEMQTFNAGDDIVNELRESQARIQSIAMVHERLYQSDSFTNIPLGTYIDELFRFIANTFNTEGHEIKIEKEIESVALDVSQAIPCGLILNELITNAYKHAFDDTKEPIISISLFKENGTINLEVKDNGKGLPSDFEVDQPSSLGTTLIRTLVQQLNGDLKVHSNQGATFSISFNANE</sequence>
<dbReference type="SMART" id="SM00091">
    <property type="entry name" value="PAS"/>
    <property type="match status" value="3"/>
</dbReference>
<keyword evidence="9" id="KW-0175">Coiled coil</keyword>
<feature type="domain" description="PAC" evidence="12">
    <location>
        <begin position="379"/>
        <end position="429"/>
    </location>
</feature>
<feature type="domain" description="PAC" evidence="12">
    <location>
        <begin position="80"/>
        <end position="132"/>
    </location>
</feature>
<dbReference type="InterPro" id="IPR000014">
    <property type="entry name" value="PAS"/>
</dbReference>
<dbReference type="PROSITE" id="PS50113">
    <property type="entry name" value="PAC"/>
    <property type="match status" value="3"/>
</dbReference>
<proteinExistence type="predicted"/>
<dbReference type="Pfam" id="PF13426">
    <property type="entry name" value="PAS_9"/>
    <property type="match status" value="1"/>
</dbReference>
<keyword evidence="7" id="KW-0067">ATP-binding</keyword>
<dbReference type="Pfam" id="PF02518">
    <property type="entry name" value="HATPase_c"/>
    <property type="match status" value="1"/>
</dbReference>
<dbReference type="EC" id="2.7.13.3" evidence="2"/>
<evidence type="ECO:0000313" key="14">
    <source>
        <dbReference type="Proteomes" id="UP000473278"/>
    </source>
</evidence>
<evidence type="ECO:0000256" key="9">
    <source>
        <dbReference type="SAM" id="Coils"/>
    </source>
</evidence>
<evidence type="ECO:0000259" key="12">
    <source>
        <dbReference type="PROSITE" id="PS50113"/>
    </source>
</evidence>
<accession>A0A6M1T1I2</accession>